<sequence>MGRESRRSVLPGRPRVRGPGEQGKIASGKSLVLPAPARLLPLLPTGNSDDAGNIDSRGTAKGRGLSSPALGGRQSDSATQVRLT</sequence>
<proteinExistence type="predicted"/>
<dbReference type="EMBL" id="CP011129">
    <property type="protein sequence ID" value="ALN82059.1"/>
    <property type="molecule type" value="Genomic_DNA"/>
</dbReference>
<feature type="compositionally biased region" description="Polar residues" evidence="1">
    <location>
        <begin position="74"/>
        <end position="84"/>
    </location>
</feature>
<name>A0A0S2FEU6_LYSAN</name>
<dbReference type="KEGG" id="lab:LA76x_3938"/>
<evidence type="ECO:0000256" key="1">
    <source>
        <dbReference type="SAM" id="MobiDB-lite"/>
    </source>
</evidence>
<evidence type="ECO:0000313" key="3">
    <source>
        <dbReference type="Proteomes" id="UP000060787"/>
    </source>
</evidence>
<reference evidence="2 3" key="1">
    <citation type="journal article" date="2015" name="BMC Genomics">
        <title>Comparative genomics and metabolic profiling of the genus Lysobacter.</title>
        <authorList>
            <person name="de Bruijn I."/>
            <person name="Cheng X."/>
            <person name="de Jager V."/>
            <person name="Exposito R.G."/>
            <person name="Watrous J."/>
            <person name="Patel N."/>
            <person name="Postma J."/>
            <person name="Dorrestein P.C."/>
            <person name="Kobayashi D."/>
            <person name="Raaijmakers J.M."/>
        </authorList>
    </citation>
    <scope>NUCLEOTIDE SEQUENCE [LARGE SCALE GENOMIC DNA]</scope>
    <source>
        <strain evidence="2 3">76</strain>
    </source>
</reference>
<feature type="region of interest" description="Disordered" evidence="1">
    <location>
        <begin position="1"/>
        <end position="84"/>
    </location>
</feature>
<gene>
    <name evidence="2" type="ORF">LA76x_3938</name>
</gene>
<dbReference type="Proteomes" id="UP000060787">
    <property type="component" value="Chromosome"/>
</dbReference>
<dbReference type="KEGG" id="laq:GLA29479_3412"/>
<accession>A0A0S2FEU6</accession>
<dbReference type="PATRIC" id="fig|84531.7.peg.3335"/>
<organism evidence="2 3">
    <name type="scientific">Lysobacter antibioticus</name>
    <dbReference type="NCBI Taxonomy" id="84531"/>
    <lineage>
        <taxon>Bacteria</taxon>
        <taxon>Pseudomonadati</taxon>
        <taxon>Pseudomonadota</taxon>
        <taxon>Gammaproteobacteria</taxon>
        <taxon>Lysobacterales</taxon>
        <taxon>Lysobacteraceae</taxon>
        <taxon>Lysobacter</taxon>
    </lineage>
</organism>
<protein>
    <submittedName>
        <fullName evidence="2">Uncharacterized protein</fullName>
    </submittedName>
</protein>
<keyword evidence="3" id="KW-1185">Reference proteome</keyword>
<dbReference type="AlphaFoldDB" id="A0A0S2FEU6"/>
<feature type="compositionally biased region" description="Low complexity" evidence="1">
    <location>
        <begin position="31"/>
        <end position="44"/>
    </location>
</feature>
<evidence type="ECO:0000313" key="2">
    <source>
        <dbReference type="EMBL" id="ALN82059.1"/>
    </source>
</evidence>